<organism evidence="3 4">
    <name type="scientific">Ferruginibacter yonginensis</name>
    <dbReference type="NCBI Taxonomy" id="1310416"/>
    <lineage>
        <taxon>Bacteria</taxon>
        <taxon>Pseudomonadati</taxon>
        <taxon>Bacteroidota</taxon>
        <taxon>Chitinophagia</taxon>
        <taxon>Chitinophagales</taxon>
        <taxon>Chitinophagaceae</taxon>
        <taxon>Ferruginibacter</taxon>
    </lineage>
</organism>
<protein>
    <recommendedName>
        <fullName evidence="5">PA14 domain-containing protein</fullName>
    </recommendedName>
</protein>
<dbReference type="Gene3D" id="2.60.120.260">
    <property type="entry name" value="Galactose-binding domain-like"/>
    <property type="match status" value="1"/>
</dbReference>
<evidence type="ECO:0000313" key="3">
    <source>
        <dbReference type="EMBL" id="MFC4262080.1"/>
    </source>
</evidence>
<reference evidence="4" key="1">
    <citation type="journal article" date="2019" name="Int. J. Syst. Evol. Microbiol.">
        <title>The Global Catalogue of Microorganisms (GCM) 10K type strain sequencing project: providing services to taxonomists for standard genome sequencing and annotation.</title>
        <authorList>
            <consortium name="The Broad Institute Genomics Platform"/>
            <consortium name="The Broad Institute Genome Sequencing Center for Infectious Disease"/>
            <person name="Wu L."/>
            <person name="Ma J."/>
        </authorList>
    </citation>
    <scope>NUCLEOTIDE SEQUENCE [LARGE SCALE GENOMIC DNA]</scope>
    <source>
        <strain evidence="4">CECT 8289</strain>
    </source>
</reference>
<name>A0ABV8QP73_9BACT</name>
<feature type="compositionally biased region" description="Basic and acidic residues" evidence="1">
    <location>
        <begin position="251"/>
        <end position="260"/>
    </location>
</feature>
<feature type="region of interest" description="Disordered" evidence="1">
    <location>
        <begin position="251"/>
        <end position="273"/>
    </location>
</feature>
<evidence type="ECO:0000256" key="1">
    <source>
        <dbReference type="SAM" id="MobiDB-lite"/>
    </source>
</evidence>
<keyword evidence="2" id="KW-0812">Transmembrane</keyword>
<keyword evidence="4" id="KW-1185">Reference proteome</keyword>
<sequence length="2275" mass="251688">MIQTIAIKYPKHFAYFLFILFYTQVIALPLQAALHVPSGNPYFINNFSETANQFKINGSKNFNVTTIDPSNIKPLPTLNKNGNVSHLPTNKPSVFFKGDIGGPGSPEASSFKAVGSDNLVNLFTGDFSYSIPLLDVGGYPVNLFYNGGVTMEQEASWVGLGWNINPGTVSRNLRGVPDDFNGEDQLIQTQNVKPNRTWGGEIGADVEIMGLKKPKLAFGKTIGYSYNNYLGPAIDFGTSISVSIPITESVKSEKSAEKTDSSSGGGGGGNINFGLSTKSSSRSGFTLSPSLNASLPLGNRSDGLGVGISTSYNSRTGIKDLNLTLGGYYKFFRPSPISFAKPSYIPTLRMPLQYSNYSGQVELGIGTFGGVRLSGTANGYYSESKIPNEWKVIKKSLVGFMYSEKALNNKDAVMDFNRLNDAEVTPNTPIISAPQYAYDVFSIQGEGTGGDIRAYRGELGFMKDNETISKDNNISIGVDLAPGGHFGGNWNIVHTPTKVGGWEDGNNTLKKTMSFQSYKPNSTFENIYFRNPSELTVTSNQQLSRVGGDRLVRFKLGGSSVNPVLESNLEQFDKKTLAVKGNLSLSNNTTLTERDKRTQVTTMFTAKEASDIGLEKSIRNYTGFDANNNIIYNEIARVDDNYRKAHHISEIDVLETSGMRYVYGLPVYNLVQKEFTFSVNNIGNPSTGIVNFDPTEPQVSSPHMSNSSKLDGYVMNQETPAYAASFLLTGLLSPDYVDVTGNGITEDDLGTAVKFDYSKSTSTHKWRTPRSNGYSAHFNEGIKSEKKDNKATITYGEREVWYLNAIESKNMIAIFKTETRLDAKGVSSEFNGNANANEDANKRLKQIDLYTKAEIKAKGINNAIPIKTVNFTYSYTLCNGTPDNPSGGGKLTLESIFFSYNGQVRSVKDRYVFNYQYNSNSAATDNPNYAYSASDRWGTYKDAVTANPIGLTNAEYPYTVSDKVKNDAFAGAWSLKRILLPSGGQMEVQYESDDYGYVQNKRACNMQNIFGLGNSTVATSNNSMYQNGLAATDNMYVYVQLTQPIVSNVVTAQKQEIYEKYLEGFNQIAFKILVNMPKGPEALTVYAQYDEYGVCSNSTNKDIIYIKLKAVDGKSPLAKSAIGFLTESLPGQAFEGYEVEPGGIVDFFGMVVTALTSIKNVFKNVDQQMRSVSKARTIQLSKSFVRLANPNKIKYGGGYRVKKVIVKDNWKKMLNPTGSSSFGYTSVYGQEYDYTTTEKIAGKEVPISSGVASYEPGIGSEENPFREIVAFSNKLPLASAQYGAIEMPMLDAFFPSPVVGYSKVTVRSINNNKNLTDTSKRLRSSIGKQVTEFYTAKDYPTFYANTLMDSKVYHYNNLLNFLYKEMIDRKVVSQGFLVETNDMHGKMKSQAAYSSSDEKTALSSSFYSYKNTGRNGFNDQVDFVNNAQSGAIVKANLGIDVELMTDVREFTVKSNGFNGQIQNDIIIPVPFIFAIFMFPIKTVTENKYRAVTCTKLINYHAIEDSVIVMDKGSVVTTKTIAYDIETGNGIVTKTANEFNDPIYNVTYPAYWGYSGTGLAYKNIGAIYTNVNFDNGRISLSPSIQNSLFESGDELYLTVVGNGAPGCSPETPSVKKIWAFDTTKNSTALTVPNKYFIFLDEKGNLFTKAGVSFKIVRSGKRNLLGLSVSSATCMSNPIQNNLLSLNNASKVVTASAMEFKEKWQVDNEVFPKFSRFYDIALCQYYEVVDCTNGKYEKTINPYLKGLVGNFKPYKNLVYYGERIEQNSNTLTRIKRNGYLSDYANYWTFNSNNNLTTSNINNKWVWNSEVSKINKYGQELETKNPLNIYTAAQYGYSKNQPVAVANNSRVNEMFADNFEDYYFNSSLNSIPQSCEKRHINLAGGIVTSNSNVNAHSGSKFLQVYNNAIFDIPLSNINDDYNLRYKLDTLKTLINPGATFSIVSSTPQSAGYNYPTEPNCNLDFTVIPQDSLYINQNTNECVGIFSQVYLSSSYIFLPQDGEFGLTLTAFADATTSASGVIFIEDLDGTIVGSASLFNSSESFTFCLSKGFYKVKIYFGAGHYTAYYCSGNNLPAIGSMRFASMFYQTECYTDITSSNSCIYTKGIGISDSLLNPVFSPFANKKMLFSGWVREQCTTPCTKLNYTDNKIQVAFNDGSATNVEILPTGAIIDGWQKVEGTFTIPATATNMQLKFVNTGTSPSYWDDIRIHPFNANMKSYVYDPLNLRLTAELDENNYATFYEYDEEGQLIRVKKETIQGVKTIKETRSAKQQGITQIVE</sequence>
<dbReference type="EMBL" id="JBHSCZ010000001">
    <property type="protein sequence ID" value="MFC4262080.1"/>
    <property type="molecule type" value="Genomic_DNA"/>
</dbReference>
<evidence type="ECO:0008006" key="5">
    <source>
        <dbReference type="Google" id="ProtNLM"/>
    </source>
</evidence>
<comment type="caution">
    <text evidence="3">The sequence shown here is derived from an EMBL/GenBank/DDBJ whole genome shotgun (WGS) entry which is preliminary data.</text>
</comment>
<keyword evidence="2" id="KW-0472">Membrane</keyword>
<dbReference type="Proteomes" id="UP001595907">
    <property type="component" value="Unassembled WGS sequence"/>
</dbReference>
<evidence type="ECO:0000313" key="4">
    <source>
        <dbReference type="Proteomes" id="UP001595907"/>
    </source>
</evidence>
<keyword evidence="2" id="KW-1133">Transmembrane helix</keyword>
<evidence type="ECO:0000256" key="2">
    <source>
        <dbReference type="SAM" id="Phobius"/>
    </source>
</evidence>
<accession>A0ABV8QP73</accession>
<proteinExistence type="predicted"/>
<gene>
    <name evidence="3" type="ORF">ACFOWM_04265</name>
</gene>
<feature type="transmembrane region" description="Helical" evidence="2">
    <location>
        <begin position="12"/>
        <end position="34"/>
    </location>
</feature>
<dbReference type="RefSeq" id="WP_379707442.1">
    <property type="nucleotide sequence ID" value="NZ_JBHSCZ010000001.1"/>
</dbReference>